<dbReference type="EMBL" id="BGZK01003044">
    <property type="protein sequence ID" value="GBP98000.1"/>
    <property type="molecule type" value="Genomic_DNA"/>
</dbReference>
<evidence type="ECO:0000313" key="1">
    <source>
        <dbReference type="EMBL" id="GBP98000.1"/>
    </source>
</evidence>
<dbReference type="OrthoDB" id="6666987at2759"/>
<proteinExistence type="predicted"/>
<reference evidence="1 2" key="1">
    <citation type="journal article" date="2019" name="Commun. Biol.">
        <title>The bagworm genome reveals a unique fibroin gene that provides high tensile strength.</title>
        <authorList>
            <person name="Kono N."/>
            <person name="Nakamura H."/>
            <person name="Ohtoshi R."/>
            <person name="Tomita M."/>
            <person name="Numata K."/>
            <person name="Arakawa K."/>
        </authorList>
    </citation>
    <scope>NUCLEOTIDE SEQUENCE [LARGE SCALE GENOMIC DNA]</scope>
</reference>
<dbReference type="Proteomes" id="UP000299102">
    <property type="component" value="Unassembled WGS sequence"/>
</dbReference>
<dbReference type="GO" id="GO:0006164">
    <property type="term" value="P:purine nucleotide biosynthetic process"/>
    <property type="evidence" value="ECO:0007669"/>
    <property type="project" value="TreeGrafter"/>
</dbReference>
<dbReference type="SMART" id="SM01211">
    <property type="entry name" value="GATase_5"/>
    <property type="match status" value="1"/>
</dbReference>
<keyword evidence="2" id="KW-1185">Reference proteome</keyword>
<dbReference type="SUPFAM" id="SSF52317">
    <property type="entry name" value="Class I glutamine amidotransferase-like"/>
    <property type="match status" value="1"/>
</dbReference>
<dbReference type="InterPro" id="IPR029062">
    <property type="entry name" value="Class_I_gatase-like"/>
</dbReference>
<evidence type="ECO:0000313" key="2">
    <source>
        <dbReference type="Proteomes" id="UP000299102"/>
    </source>
</evidence>
<accession>A0A4C2AD47</accession>
<comment type="caution">
    <text evidence="1">The sequence shown here is derived from an EMBL/GenBank/DDBJ whole genome shotgun (WGS) entry which is preliminary data.</text>
</comment>
<protein>
    <submittedName>
        <fullName evidence="1">Phosphoribosylformylglycinamidine synthase</fullName>
    </submittedName>
</protein>
<dbReference type="GO" id="GO:0005737">
    <property type="term" value="C:cytoplasm"/>
    <property type="evidence" value="ECO:0007669"/>
    <property type="project" value="TreeGrafter"/>
</dbReference>
<dbReference type="STRING" id="151549.A0A4C2AD47"/>
<dbReference type="InterPro" id="IPR036676">
    <property type="entry name" value="PurM-like_C_sf"/>
</dbReference>
<dbReference type="Gene3D" id="3.40.50.880">
    <property type="match status" value="2"/>
</dbReference>
<organism evidence="1 2">
    <name type="scientific">Eumeta variegata</name>
    <name type="common">Bagworm moth</name>
    <name type="synonym">Eumeta japonica</name>
    <dbReference type="NCBI Taxonomy" id="151549"/>
    <lineage>
        <taxon>Eukaryota</taxon>
        <taxon>Metazoa</taxon>
        <taxon>Ecdysozoa</taxon>
        <taxon>Arthropoda</taxon>
        <taxon>Hexapoda</taxon>
        <taxon>Insecta</taxon>
        <taxon>Pterygota</taxon>
        <taxon>Neoptera</taxon>
        <taxon>Endopterygota</taxon>
        <taxon>Lepidoptera</taxon>
        <taxon>Glossata</taxon>
        <taxon>Ditrysia</taxon>
        <taxon>Tineoidea</taxon>
        <taxon>Psychidae</taxon>
        <taxon>Oiketicinae</taxon>
        <taxon>Eumeta</taxon>
    </lineage>
</organism>
<name>A0A4C2AD47_EUMVA</name>
<dbReference type="AlphaFoldDB" id="A0A4C2AD47"/>
<sequence length="312" mass="34876">MALAGLAGLNVDLTSALAKIVQQDIDSSCKNMPELALLYAEECGWVLEVLTSDVKEIQNRFTQAGVPNHFIGSTKSYGVDSNIPIACNGKLFYTTVKNLYKQWERISFEVEKLQANTDCAIEEFRNSDLVAVLREEGINSDREMMACLLKANFEVHDVTMSDLLSGWVGGSATEETEKEVINQPDVALLHNKSERFECRWSSLRIADSKAMMLSKLVGSVRCWVAHGEGRFSFRDQNILDNIKAQKCVAMHYVDDNGKPTETYPMNPNGSTEGIAGLCSQDGRHLALMPHPERCFAMHQWPTYHQILIVNPI</sequence>
<dbReference type="Pfam" id="PF13507">
    <property type="entry name" value="GATase_5"/>
    <property type="match status" value="2"/>
</dbReference>
<dbReference type="Gene3D" id="3.90.650.10">
    <property type="entry name" value="PurM-like C-terminal domain"/>
    <property type="match status" value="1"/>
</dbReference>
<dbReference type="SUPFAM" id="SSF56042">
    <property type="entry name" value="PurM C-terminal domain-like"/>
    <property type="match status" value="1"/>
</dbReference>
<dbReference type="PANTHER" id="PTHR10099:SF1">
    <property type="entry name" value="PHOSPHORIBOSYLFORMYLGLYCINAMIDINE SYNTHASE"/>
    <property type="match status" value="1"/>
</dbReference>
<dbReference type="PANTHER" id="PTHR10099">
    <property type="entry name" value="PHOSPHORIBOSYLFORMYLGLYCINAMIDINE SYNTHASE"/>
    <property type="match status" value="1"/>
</dbReference>
<dbReference type="GO" id="GO:0004642">
    <property type="term" value="F:phosphoribosylformylglycinamidine synthase activity"/>
    <property type="evidence" value="ECO:0007669"/>
    <property type="project" value="TreeGrafter"/>
</dbReference>
<gene>
    <name evidence="1" type="primary">purL</name>
    <name evidence="1" type="ORF">EVAR_69920_1</name>
</gene>